<evidence type="ECO:0000313" key="2">
    <source>
        <dbReference type="Proteomes" id="UP000683925"/>
    </source>
</evidence>
<dbReference type="AlphaFoldDB" id="A0A8S1WI88"/>
<keyword evidence="2" id="KW-1185">Reference proteome</keyword>
<protein>
    <submittedName>
        <fullName evidence="1">Uncharacterized protein</fullName>
    </submittedName>
</protein>
<organism evidence="1 2">
    <name type="scientific">Paramecium octaurelia</name>
    <dbReference type="NCBI Taxonomy" id="43137"/>
    <lineage>
        <taxon>Eukaryota</taxon>
        <taxon>Sar</taxon>
        <taxon>Alveolata</taxon>
        <taxon>Ciliophora</taxon>
        <taxon>Intramacronucleata</taxon>
        <taxon>Oligohymenophorea</taxon>
        <taxon>Peniculida</taxon>
        <taxon>Parameciidae</taxon>
        <taxon>Paramecium</taxon>
    </lineage>
</organism>
<proteinExistence type="predicted"/>
<dbReference type="EMBL" id="CAJJDP010000085">
    <property type="protein sequence ID" value="CAD8185576.1"/>
    <property type="molecule type" value="Genomic_DNA"/>
</dbReference>
<reference evidence="1" key="1">
    <citation type="submission" date="2021-01" db="EMBL/GenBank/DDBJ databases">
        <authorList>
            <consortium name="Genoscope - CEA"/>
            <person name="William W."/>
        </authorList>
    </citation>
    <scope>NUCLEOTIDE SEQUENCE</scope>
</reference>
<accession>A0A8S1WI88</accession>
<evidence type="ECO:0000313" key="1">
    <source>
        <dbReference type="EMBL" id="CAD8185576.1"/>
    </source>
</evidence>
<sequence length="198" mass="23461">MIELELGYIIVYEYIKQKQEIQCKHSILPLEITFRTHFCLELLSKSSLNSIQYNKDELIFYLLLLQEQFIFQLQLLHTLITKGKQYLQNVFLNIVKLYSIISYSCHHRIYLLILHFHKAIQPYHQSDNITRITILLFQSKDCSFEIEGCFSIKSINGFYLLIVRQIIEHCAQYFITFSKISVQFLSGAPNIENLAHFN</sequence>
<dbReference type="Proteomes" id="UP000683925">
    <property type="component" value="Unassembled WGS sequence"/>
</dbReference>
<gene>
    <name evidence="1" type="ORF">POCTA_138.1.T0860020</name>
</gene>
<comment type="caution">
    <text evidence="1">The sequence shown here is derived from an EMBL/GenBank/DDBJ whole genome shotgun (WGS) entry which is preliminary data.</text>
</comment>
<name>A0A8S1WI88_PAROT</name>